<organism evidence="2 3">
    <name type="scientific">Trichonephila inaurata madagascariensis</name>
    <dbReference type="NCBI Taxonomy" id="2747483"/>
    <lineage>
        <taxon>Eukaryota</taxon>
        <taxon>Metazoa</taxon>
        <taxon>Ecdysozoa</taxon>
        <taxon>Arthropoda</taxon>
        <taxon>Chelicerata</taxon>
        <taxon>Arachnida</taxon>
        <taxon>Araneae</taxon>
        <taxon>Araneomorphae</taxon>
        <taxon>Entelegynae</taxon>
        <taxon>Araneoidea</taxon>
        <taxon>Nephilidae</taxon>
        <taxon>Trichonephila</taxon>
        <taxon>Trichonephila inaurata</taxon>
    </lineage>
</organism>
<dbReference type="AlphaFoldDB" id="A0A8X6YTZ8"/>
<gene>
    <name evidence="2" type="ORF">TNIN_140841</name>
</gene>
<sequence>MSGVEVGHGKDISRNKRRKLFSQLERGTNEKNDQMGDGVVTRSDLGKTRGMELRCPLTLYDGFRCEVLQFPSPFFFRKVLLGFSVVRFFEADDKVK</sequence>
<evidence type="ECO:0000313" key="3">
    <source>
        <dbReference type="Proteomes" id="UP000886998"/>
    </source>
</evidence>
<protein>
    <submittedName>
        <fullName evidence="2">Uncharacterized protein</fullName>
    </submittedName>
</protein>
<dbReference type="Proteomes" id="UP000886998">
    <property type="component" value="Unassembled WGS sequence"/>
</dbReference>
<evidence type="ECO:0000313" key="2">
    <source>
        <dbReference type="EMBL" id="GFY76457.1"/>
    </source>
</evidence>
<dbReference type="EMBL" id="BMAV01021957">
    <property type="protein sequence ID" value="GFY76457.1"/>
    <property type="molecule type" value="Genomic_DNA"/>
</dbReference>
<reference evidence="2" key="1">
    <citation type="submission" date="2020-08" db="EMBL/GenBank/DDBJ databases">
        <title>Multicomponent nature underlies the extraordinary mechanical properties of spider dragline silk.</title>
        <authorList>
            <person name="Kono N."/>
            <person name="Nakamura H."/>
            <person name="Mori M."/>
            <person name="Yoshida Y."/>
            <person name="Ohtoshi R."/>
            <person name="Malay A.D."/>
            <person name="Moran D.A.P."/>
            <person name="Tomita M."/>
            <person name="Numata K."/>
            <person name="Arakawa K."/>
        </authorList>
    </citation>
    <scope>NUCLEOTIDE SEQUENCE</scope>
</reference>
<accession>A0A8X6YTZ8</accession>
<comment type="caution">
    <text evidence="2">The sequence shown here is derived from an EMBL/GenBank/DDBJ whole genome shotgun (WGS) entry which is preliminary data.</text>
</comment>
<name>A0A8X6YTZ8_9ARAC</name>
<feature type="region of interest" description="Disordered" evidence="1">
    <location>
        <begin position="23"/>
        <end position="43"/>
    </location>
</feature>
<proteinExistence type="predicted"/>
<keyword evidence="3" id="KW-1185">Reference proteome</keyword>
<evidence type="ECO:0000256" key="1">
    <source>
        <dbReference type="SAM" id="MobiDB-lite"/>
    </source>
</evidence>